<dbReference type="AlphaFoldDB" id="A0A9D4A3F8"/>
<accession>A0A9D4A3F8</accession>
<name>A0A9D4A3F8_9ROSI</name>
<organism evidence="2 3">
    <name type="scientific">Gossypium stocksii</name>
    <dbReference type="NCBI Taxonomy" id="47602"/>
    <lineage>
        <taxon>Eukaryota</taxon>
        <taxon>Viridiplantae</taxon>
        <taxon>Streptophyta</taxon>
        <taxon>Embryophyta</taxon>
        <taxon>Tracheophyta</taxon>
        <taxon>Spermatophyta</taxon>
        <taxon>Magnoliopsida</taxon>
        <taxon>eudicotyledons</taxon>
        <taxon>Gunneridae</taxon>
        <taxon>Pentapetalae</taxon>
        <taxon>rosids</taxon>
        <taxon>malvids</taxon>
        <taxon>Malvales</taxon>
        <taxon>Malvaceae</taxon>
        <taxon>Malvoideae</taxon>
        <taxon>Gossypium</taxon>
    </lineage>
</organism>
<keyword evidence="3" id="KW-1185">Reference proteome</keyword>
<sequence length="137" mass="15273">MELVDDEDAETMAALCCRTESVNIELIQLFAELVNVKPVEDITLLSEQYGVQGLCMEVLRVFFDRQSSTRGFNIDFNAPPTSENLNPDGENGYDNNVRSDHEVKDYSNPNLDEVPDDINDECACNNSFSVVSEIVAS</sequence>
<dbReference type="EMBL" id="JAIQCV010000007">
    <property type="protein sequence ID" value="KAH1082674.1"/>
    <property type="molecule type" value="Genomic_DNA"/>
</dbReference>
<evidence type="ECO:0000313" key="3">
    <source>
        <dbReference type="Proteomes" id="UP000828251"/>
    </source>
</evidence>
<evidence type="ECO:0000313" key="2">
    <source>
        <dbReference type="EMBL" id="KAH1082674.1"/>
    </source>
</evidence>
<evidence type="ECO:0000256" key="1">
    <source>
        <dbReference type="SAM" id="MobiDB-lite"/>
    </source>
</evidence>
<dbReference type="Proteomes" id="UP000828251">
    <property type="component" value="Unassembled WGS sequence"/>
</dbReference>
<gene>
    <name evidence="2" type="ORF">J1N35_022435</name>
</gene>
<feature type="region of interest" description="Disordered" evidence="1">
    <location>
        <begin position="74"/>
        <end position="110"/>
    </location>
</feature>
<reference evidence="2 3" key="1">
    <citation type="journal article" date="2021" name="Plant Biotechnol. J.">
        <title>Multi-omics assisted identification of the key and species-specific regulatory components of drought-tolerant mechanisms in Gossypium stocksii.</title>
        <authorList>
            <person name="Yu D."/>
            <person name="Ke L."/>
            <person name="Zhang D."/>
            <person name="Wu Y."/>
            <person name="Sun Y."/>
            <person name="Mei J."/>
            <person name="Sun J."/>
            <person name="Sun Y."/>
        </authorList>
    </citation>
    <scope>NUCLEOTIDE SEQUENCE [LARGE SCALE GENOMIC DNA]</scope>
    <source>
        <strain evidence="3">cv. E1</strain>
        <tissue evidence="2">Leaf</tissue>
    </source>
</reference>
<protein>
    <submittedName>
        <fullName evidence="2">Uncharacterized protein</fullName>
    </submittedName>
</protein>
<comment type="caution">
    <text evidence="2">The sequence shown here is derived from an EMBL/GenBank/DDBJ whole genome shotgun (WGS) entry which is preliminary data.</text>
</comment>
<proteinExistence type="predicted"/>